<dbReference type="AlphaFoldDB" id="A0A2R6QHL9"/>
<reference evidence="1 2" key="1">
    <citation type="submission" date="2017-07" db="EMBL/GenBank/DDBJ databases">
        <title>An improved, manually edited Actinidia chinensis var. chinensis (kiwifruit) genome highlights the challenges associated with draft genomes and gene prediction in plants.</title>
        <authorList>
            <person name="Pilkington S."/>
            <person name="Crowhurst R."/>
            <person name="Hilario E."/>
            <person name="Nardozza S."/>
            <person name="Fraser L."/>
            <person name="Peng Y."/>
            <person name="Gunaseelan K."/>
            <person name="Simpson R."/>
            <person name="Tahir J."/>
            <person name="Deroles S."/>
            <person name="Templeton K."/>
            <person name="Luo Z."/>
            <person name="Davy M."/>
            <person name="Cheng C."/>
            <person name="Mcneilage M."/>
            <person name="Scaglione D."/>
            <person name="Liu Y."/>
            <person name="Zhang Q."/>
            <person name="Datson P."/>
            <person name="De Silva N."/>
            <person name="Gardiner S."/>
            <person name="Bassett H."/>
            <person name="Chagne D."/>
            <person name="Mccallum J."/>
            <person name="Dzierzon H."/>
            <person name="Deng C."/>
            <person name="Wang Y.-Y."/>
            <person name="Barron N."/>
            <person name="Manako K."/>
            <person name="Bowen J."/>
            <person name="Foster T."/>
            <person name="Erridge Z."/>
            <person name="Tiffin H."/>
            <person name="Waite C."/>
            <person name="Davies K."/>
            <person name="Grierson E."/>
            <person name="Laing W."/>
            <person name="Kirk R."/>
            <person name="Chen X."/>
            <person name="Wood M."/>
            <person name="Montefiori M."/>
            <person name="Brummell D."/>
            <person name="Schwinn K."/>
            <person name="Catanach A."/>
            <person name="Fullerton C."/>
            <person name="Li D."/>
            <person name="Meiyalaghan S."/>
            <person name="Nieuwenhuizen N."/>
            <person name="Read N."/>
            <person name="Prakash R."/>
            <person name="Hunter D."/>
            <person name="Zhang H."/>
            <person name="Mckenzie M."/>
            <person name="Knabel M."/>
            <person name="Harris A."/>
            <person name="Allan A."/>
            <person name="Chen A."/>
            <person name="Janssen B."/>
            <person name="Plunkett B."/>
            <person name="Dwamena C."/>
            <person name="Voogd C."/>
            <person name="Leif D."/>
            <person name="Lafferty D."/>
            <person name="Souleyre E."/>
            <person name="Varkonyi-Gasic E."/>
            <person name="Gambi F."/>
            <person name="Hanley J."/>
            <person name="Yao J.-L."/>
            <person name="Cheung J."/>
            <person name="David K."/>
            <person name="Warren B."/>
            <person name="Marsh K."/>
            <person name="Snowden K."/>
            <person name="Lin-Wang K."/>
            <person name="Brian L."/>
            <person name="Martinez-Sanchez M."/>
            <person name="Wang M."/>
            <person name="Ileperuma N."/>
            <person name="Macnee N."/>
            <person name="Campin R."/>
            <person name="Mcatee P."/>
            <person name="Drummond R."/>
            <person name="Espley R."/>
            <person name="Ireland H."/>
            <person name="Wu R."/>
            <person name="Atkinson R."/>
            <person name="Karunairetnam S."/>
            <person name="Bulley S."/>
            <person name="Chunkath S."/>
            <person name="Hanley Z."/>
            <person name="Storey R."/>
            <person name="Thrimawithana A."/>
            <person name="Thomson S."/>
            <person name="David C."/>
            <person name="Testolin R."/>
        </authorList>
    </citation>
    <scope>NUCLEOTIDE SEQUENCE [LARGE SCALE GENOMIC DNA]</scope>
    <source>
        <strain evidence="2">cv. Red5</strain>
        <tissue evidence="1">Young leaf</tissue>
    </source>
</reference>
<dbReference type="Gramene" id="PSS08132">
    <property type="protein sequence ID" value="PSS08132"/>
    <property type="gene ID" value="CEY00_Acc18501"/>
</dbReference>
<dbReference type="OrthoDB" id="78652at2759"/>
<dbReference type="Proteomes" id="UP000241394">
    <property type="component" value="Chromosome LG16"/>
</dbReference>
<dbReference type="EMBL" id="NKQK01000016">
    <property type="protein sequence ID" value="PSS08132.1"/>
    <property type="molecule type" value="Genomic_DNA"/>
</dbReference>
<accession>A0A2R6QHL9</accession>
<sequence length="77" mass="8826">MPLVSDCSSLSPKSPLHICHLYRLFAYSNWHTGELDRFATKSRNLSWIRSVIATPLSPICELLKGKKENQSVQERHC</sequence>
<evidence type="ECO:0000313" key="1">
    <source>
        <dbReference type="EMBL" id="PSS08132.1"/>
    </source>
</evidence>
<proteinExistence type="predicted"/>
<organism evidence="1 2">
    <name type="scientific">Actinidia chinensis var. chinensis</name>
    <name type="common">Chinese soft-hair kiwi</name>
    <dbReference type="NCBI Taxonomy" id="1590841"/>
    <lineage>
        <taxon>Eukaryota</taxon>
        <taxon>Viridiplantae</taxon>
        <taxon>Streptophyta</taxon>
        <taxon>Embryophyta</taxon>
        <taxon>Tracheophyta</taxon>
        <taxon>Spermatophyta</taxon>
        <taxon>Magnoliopsida</taxon>
        <taxon>eudicotyledons</taxon>
        <taxon>Gunneridae</taxon>
        <taxon>Pentapetalae</taxon>
        <taxon>asterids</taxon>
        <taxon>Ericales</taxon>
        <taxon>Actinidiaceae</taxon>
        <taxon>Actinidia</taxon>
    </lineage>
</organism>
<name>A0A2R6QHL9_ACTCC</name>
<keyword evidence="2" id="KW-1185">Reference proteome</keyword>
<dbReference type="InParanoid" id="A0A2R6QHL9"/>
<reference evidence="2" key="2">
    <citation type="journal article" date="2018" name="BMC Genomics">
        <title>A manually annotated Actinidia chinensis var. chinensis (kiwifruit) genome highlights the challenges associated with draft genomes and gene prediction in plants.</title>
        <authorList>
            <person name="Pilkington S.M."/>
            <person name="Crowhurst R."/>
            <person name="Hilario E."/>
            <person name="Nardozza S."/>
            <person name="Fraser L."/>
            <person name="Peng Y."/>
            <person name="Gunaseelan K."/>
            <person name="Simpson R."/>
            <person name="Tahir J."/>
            <person name="Deroles S.C."/>
            <person name="Templeton K."/>
            <person name="Luo Z."/>
            <person name="Davy M."/>
            <person name="Cheng C."/>
            <person name="McNeilage M."/>
            <person name="Scaglione D."/>
            <person name="Liu Y."/>
            <person name="Zhang Q."/>
            <person name="Datson P."/>
            <person name="De Silva N."/>
            <person name="Gardiner S.E."/>
            <person name="Bassett H."/>
            <person name="Chagne D."/>
            <person name="McCallum J."/>
            <person name="Dzierzon H."/>
            <person name="Deng C."/>
            <person name="Wang Y.Y."/>
            <person name="Barron L."/>
            <person name="Manako K."/>
            <person name="Bowen J."/>
            <person name="Foster T.M."/>
            <person name="Erridge Z.A."/>
            <person name="Tiffin H."/>
            <person name="Waite C.N."/>
            <person name="Davies K.M."/>
            <person name="Grierson E.P."/>
            <person name="Laing W.A."/>
            <person name="Kirk R."/>
            <person name="Chen X."/>
            <person name="Wood M."/>
            <person name="Montefiori M."/>
            <person name="Brummell D.A."/>
            <person name="Schwinn K.E."/>
            <person name="Catanach A."/>
            <person name="Fullerton C."/>
            <person name="Li D."/>
            <person name="Meiyalaghan S."/>
            <person name="Nieuwenhuizen N."/>
            <person name="Read N."/>
            <person name="Prakash R."/>
            <person name="Hunter D."/>
            <person name="Zhang H."/>
            <person name="McKenzie M."/>
            <person name="Knabel M."/>
            <person name="Harris A."/>
            <person name="Allan A.C."/>
            <person name="Gleave A."/>
            <person name="Chen A."/>
            <person name="Janssen B.J."/>
            <person name="Plunkett B."/>
            <person name="Ampomah-Dwamena C."/>
            <person name="Voogd C."/>
            <person name="Leif D."/>
            <person name="Lafferty D."/>
            <person name="Souleyre E.J.F."/>
            <person name="Varkonyi-Gasic E."/>
            <person name="Gambi F."/>
            <person name="Hanley J."/>
            <person name="Yao J.L."/>
            <person name="Cheung J."/>
            <person name="David K.M."/>
            <person name="Warren B."/>
            <person name="Marsh K."/>
            <person name="Snowden K.C."/>
            <person name="Lin-Wang K."/>
            <person name="Brian L."/>
            <person name="Martinez-Sanchez M."/>
            <person name="Wang M."/>
            <person name="Ileperuma N."/>
            <person name="Macnee N."/>
            <person name="Campin R."/>
            <person name="McAtee P."/>
            <person name="Drummond R.S.M."/>
            <person name="Espley R.V."/>
            <person name="Ireland H.S."/>
            <person name="Wu R."/>
            <person name="Atkinson R.G."/>
            <person name="Karunairetnam S."/>
            <person name="Bulley S."/>
            <person name="Chunkath S."/>
            <person name="Hanley Z."/>
            <person name="Storey R."/>
            <person name="Thrimawithana A.H."/>
            <person name="Thomson S."/>
            <person name="David C."/>
            <person name="Testolin R."/>
            <person name="Huang H."/>
            <person name="Hellens R.P."/>
            <person name="Schaffer R.J."/>
        </authorList>
    </citation>
    <scope>NUCLEOTIDE SEQUENCE [LARGE SCALE GENOMIC DNA]</scope>
    <source>
        <strain evidence="2">cv. Red5</strain>
    </source>
</reference>
<comment type="caution">
    <text evidence="1">The sequence shown here is derived from an EMBL/GenBank/DDBJ whole genome shotgun (WGS) entry which is preliminary data.</text>
</comment>
<gene>
    <name evidence="1" type="ORF">CEY00_Acc18501</name>
</gene>
<protein>
    <submittedName>
        <fullName evidence="1">Gamma-tubulin complex component like</fullName>
    </submittedName>
</protein>
<evidence type="ECO:0000313" key="2">
    <source>
        <dbReference type="Proteomes" id="UP000241394"/>
    </source>
</evidence>